<sequence>FTSVSLINGINVCLTQQIVNPPNIFKFGGIFSCQTNNSDICPIGFSPYPIGLIDTDCNLYACLQLKAQDITLLPTISLPPYFNIIDQLTSPSINISNNTINGKLISILQMAPITIDQSLNLAIKSEFISWILFLPMVKYFIF</sequence>
<proteinExistence type="predicted"/>
<dbReference type="EMBL" id="CAJNOR010013519">
    <property type="protein sequence ID" value="CAF1673739.1"/>
    <property type="molecule type" value="Genomic_DNA"/>
</dbReference>
<organism evidence="1 2">
    <name type="scientific">Adineta ricciae</name>
    <name type="common">Rotifer</name>
    <dbReference type="NCBI Taxonomy" id="249248"/>
    <lineage>
        <taxon>Eukaryota</taxon>
        <taxon>Metazoa</taxon>
        <taxon>Spiralia</taxon>
        <taxon>Gnathifera</taxon>
        <taxon>Rotifera</taxon>
        <taxon>Eurotatoria</taxon>
        <taxon>Bdelloidea</taxon>
        <taxon>Adinetida</taxon>
        <taxon>Adinetidae</taxon>
        <taxon>Adineta</taxon>
    </lineage>
</organism>
<feature type="non-terminal residue" evidence="1">
    <location>
        <position position="1"/>
    </location>
</feature>
<dbReference type="AlphaFoldDB" id="A0A816GGE6"/>
<comment type="caution">
    <text evidence="1">The sequence shown here is derived from an EMBL/GenBank/DDBJ whole genome shotgun (WGS) entry which is preliminary data.</text>
</comment>
<keyword evidence="2" id="KW-1185">Reference proteome</keyword>
<protein>
    <submittedName>
        <fullName evidence="1">Uncharacterized protein</fullName>
    </submittedName>
</protein>
<accession>A0A816GGE6</accession>
<name>A0A816GGE6_ADIRI</name>
<evidence type="ECO:0000313" key="1">
    <source>
        <dbReference type="EMBL" id="CAF1673739.1"/>
    </source>
</evidence>
<evidence type="ECO:0000313" key="2">
    <source>
        <dbReference type="Proteomes" id="UP000663828"/>
    </source>
</evidence>
<reference evidence="1" key="1">
    <citation type="submission" date="2021-02" db="EMBL/GenBank/DDBJ databases">
        <authorList>
            <person name="Nowell W R."/>
        </authorList>
    </citation>
    <scope>NUCLEOTIDE SEQUENCE</scope>
</reference>
<gene>
    <name evidence="1" type="ORF">XAT740_LOCUS59186</name>
</gene>
<dbReference type="Proteomes" id="UP000663828">
    <property type="component" value="Unassembled WGS sequence"/>
</dbReference>